<evidence type="ECO:0008006" key="3">
    <source>
        <dbReference type="Google" id="ProtNLM"/>
    </source>
</evidence>
<dbReference type="Proteomes" id="UP000001591">
    <property type="component" value="Chromosome"/>
</dbReference>
<dbReference type="OrthoDB" id="7432864at2"/>
<dbReference type="AlphaFoldDB" id="B6IXH7"/>
<dbReference type="STRING" id="414684.RC1_3652"/>
<protein>
    <recommendedName>
        <fullName evidence="3">Growth inhibitor PemK</fullName>
    </recommendedName>
</protein>
<reference evidence="1 2" key="1">
    <citation type="journal article" date="2010" name="BMC Genomics">
        <title>Metabolic flexibility revealed in the genome of the cyst-forming alpha-1 proteobacterium Rhodospirillum centenum.</title>
        <authorList>
            <person name="Lu Y.K."/>
            <person name="Marden J."/>
            <person name="Han M."/>
            <person name="Swingley W.D."/>
            <person name="Mastrian S.D."/>
            <person name="Chowdhury S.R."/>
            <person name="Hao J."/>
            <person name="Helmy T."/>
            <person name="Kim S."/>
            <person name="Kurdoglu A.A."/>
            <person name="Matthies H.J."/>
            <person name="Rollo D."/>
            <person name="Stothard P."/>
            <person name="Blankenship R.E."/>
            <person name="Bauer C.E."/>
            <person name="Touchman J.W."/>
        </authorList>
    </citation>
    <scope>NUCLEOTIDE SEQUENCE [LARGE SCALE GENOMIC DNA]</scope>
    <source>
        <strain evidence="2">ATCC 51521 / SW</strain>
    </source>
</reference>
<sequence>MTLPVPTPGLVIRYAYLWRNEFDSGSEDGRKYRPAVVVNAVVTGADGRTRVVVSPITHRNPGPERGLLIPPAVKAHLGLDDDRSWIVTDEVNVFVWPGVDLAALPGRPGRYAYGKIPAKLFLELRNRLLSSNPPPAAVPRT</sequence>
<proteinExistence type="predicted"/>
<evidence type="ECO:0000313" key="1">
    <source>
        <dbReference type="EMBL" id="ACJ01001.1"/>
    </source>
</evidence>
<dbReference type="EMBL" id="CP000613">
    <property type="protein sequence ID" value="ACJ01001.1"/>
    <property type="molecule type" value="Genomic_DNA"/>
</dbReference>
<name>B6IXH7_RHOCS</name>
<dbReference type="KEGG" id="rce:RC1_3652"/>
<evidence type="ECO:0000313" key="2">
    <source>
        <dbReference type="Proteomes" id="UP000001591"/>
    </source>
</evidence>
<dbReference type="HOGENOM" id="CLU_126566_0_0_5"/>
<accession>B6IXH7</accession>
<gene>
    <name evidence="1" type="ordered locus">RC1_3652</name>
</gene>
<dbReference type="RefSeq" id="WP_012568777.1">
    <property type="nucleotide sequence ID" value="NC_011420.2"/>
</dbReference>
<organism evidence="1 2">
    <name type="scientific">Rhodospirillum centenum (strain ATCC 51521 / SW)</name>
    <dbReference type="NCBI Taxonomy" id="414684"/>
    <lineage>
        <taxon>Bacteria</taxon>
        <taxon>Pseudomonadati</taxon>
        <taxon>Pseudomonadota</taxon>
        <taxon>Alphaproteobacteria</taxon>
        <taxon>Rhodospirillales</taxon>
        <taxon>Rhodospirillaceae</taxon>
        <taxon>Rhodospirillum</taxon>
    </lineage>
</organism>
<dbReference type="eggNOG" id="ENOG5032S7M">
    <property type="taxonomic scope" value="Bacteria"/>
</dbReference>
<keyword evidence="2" id="KW-1185">Reference proteome</keyword>